<dbReference type="AlphaFoldDB" id="I1CD26"/>
<dbReference type="Proteomes" id="UP000009138">
    <property type="component" value="Unassembled WGS sequence"/>
</dbReference>
<reference evidence="1 2" key="1">
    <citation type="journal article" date="2009" name="PLoS Genet.">
        <title>Genomic analysis of the basal lineage fungus Rhizopus oryzae reveals a whole-genome duplication.</title>
        <authorList>
            <person name="Ma L.-J."/>
            <person name="Ibrahim A.S."/>
            <person name="Skory C."/>
            <person name="Grabherr M.G."/>
            <person name="Burger G."/>
            <person name="Butler M."/>
            <person name="Elias M."/>
            <person name="Idnurm A."/>
            <person name="Lang B.F."/>
            <person name="Sone T."/>
            <person name="Abe A."/>
            <person name="Calvo S.E."/>
            <person name="Corrochano L.M."/>
            <person name="Engels R."/>
            <person name="Fu J."/>
            <person name="Hansberg W."/>
            <person name="Kim J.-M."/>
            <person name="Kodira C.D."/>
            <person name="Koehrsen M.J."/>
            <person name="Liu B."/>
            <person name="Miranda-Saavedra D."/>
            <person name="O'Leary S."/>
            <person name="Ortiz-Castellanos L."/>
            <person name="Poulter R."/>
            <person name="Rodriguez-Romero J."/>
            <person name="Ruiz-Herrera J."/>
            <person name="Shen Y.-Q."/>
            <person name="Zeng Q."/>
            <person name="Galagan J."/>
            <person name="Birren B.W."/>
            <person name="Cuomo C.A."/>
            <person name="Wickes B.L."/>
        </authorList>
    </citation>
    <scope>NUCLEOTIDE SEQUENCE [LARGE SCALE GENOMIC DNA]</scope>
    <source>
        <strain evidence="2">RA 99-880 / ATCC MYA-4621 / FGSC 9543 / NRRL 43880</strain>
    </source>
</reference>
<keyword evidence="2" id="KW-1185">Reference proteome</keyword>
<organism evidence="1 2">
    <name type="scientific">Rhizopus delemar (strain RA 99-880 / ATCC MYA-4621 / FGSC 9543 / NRRL 43880)</name>
    <name type="common">Mucormycosis agent</name>
    <name type="synonym">Rhizopus arrhizus var. delemar</name>
    <dbReference type="NCBI Taxonomy" id="246409"/>
    <lineage>
        <taxon>Eukaryota</taxon>
        <taxon>Fungi</taxon>
        <taxon>Fungi incertae sedis</taxon>
        <taxon>Mucoromycota</taxon>
        <taxon>Mucoromycotina</taxon>
        <taxon>Mucoromycetes</taxon>
        <taxon>Mucorales</taxon>
        <taxon>Mucorineae</taxon>
        <taxon>Rhizopodaceae</taxon>
        <taxon>Rhizopus</taxon>
    </lineage>
</organism>
<dbReference type="OrthoDB" id="18915at2759"/>
<evidence type="ECO:0000313" key="1">
    <source>
        <dbReference type="EMBL" id="EIE86356.1"/>
    </source>
</evidence>
<name>I1CD26_RHIO9</name>
<dbReference type="GeneID" id="93618032"/>
<dbReference type="InParanoid" id="I1CD26"/>
<dbReference type="VEuPathDB" id="FungiDB:RO3G_11067"/>
<proteinExistence type="predicted"/>
<dbReference type="EMBL" id="CH476739">
    <property type="protein sequence ID" value="EIE86356.1"/>
    <property type="molecule type" value="Genomic_DNA"/>
</dbReference>
<protein>
    <submittedName>
        <fullName evidence="1">Uncharacterized protein</fullName>
    </submittedName>
</protein>
<gene>
    <name evidence="1" type="ORF">RO3G_11067</name>
</gene>
<dbReference type="RefSeq" id="XP_067521752.1">
    <property type="nucleotide sequence ID" value="XM_067665651.1"/>
</dbReference>
<sequence>MSSEEPILSDEQILEFEQQIKDEEAQKVQL</sequence>
<dbReference type="STRING" id="246409.I1CD26"/>
<evidence type="ECO:0000313" key="2">
    <source>
        <dbReference type="Proteomes" id="UP000009138"/>
    </source>
</evidence>
<accession>I1CD26</accession>